<evidence type="ECO:0008006" key="4">
    <source>
        <dbReference type="Google" id="ProtNLM"/>
    </source>
</evidence>
<gene>
    <name evidence="2" type="ORF">POPTR_006G221600</name>
</gene>
<evidence type="ECO:0000313" key="3">
    <source>
        <dbReference type="Proteomes" id="UP000006729"/>
    </source>
</evidence>
<dbReference type="AlphaFoldDB" id="A0A2K2A679"/>
<evidence type="ECO:0000313" key="2">
    <source>
        <dbReference type="EMBL" id="PNT33038.1"/>
    </source>
</evidence>
<feature type="chain" id="PRO_5014340342" description="Secreted protein" evidence="1">
    <location>
        <begin position="24"/>
        <end position="77"/>
    </location>
</feature>
<evidence type="ECO:0000256" key="1">
    <source>
        <dbReference type="SAM" id="SignalP"/>
    </source>
</evidence>
<reference evidence="2 3" key="1">
    <citation type="journal article" date="2006" name="Science">
        <title>The genome of black cottonwood, Populus trichocarpa (Torr. &amp; Gray).</title>
        <authorList>
            <person name="Tuskan G.A."/>
            <person name="Difazio S."/>
            <person name="Jansson S."/>
            <person name="Bohlmann J."/>
            <person name="Grigoriev I."/>
            <person name="Hellsten U."/>
            <person name="Putnam N."/>
            <person name="Ralph S."/>
            <person name="Rombauts S."/>
            <person name="Salamov A."/>
            <person name="Schein J."/>
            <person name="Sterck L."/>
            <person name="Aerts A."/>
            <person name="Bhalerao R.R."/>
            <person name="Bhalerao R.P."/>
            <person name="Blaudez D."/>
            <person name="Boerjan W."/>
            <person name="Brun A."/>
            <person name="Brunner A."/>
            <person name="Busov V."/>
            <person name="Campbell M."/>
            <person name="Carlson J."/>
            <person name="Chalot M."/>
            <person name="Chapman J."/>
            <person name="Chen G.L."/>
            <person name="Cooper D."/>
            <person name="Coutinho P.M."/>
            <person name="Couturier J."/>
            <person name="Covert S."/>
            <person name="Cronk Q."/>
            <person name="Cunningham R."/>
            <person name="Davis J."/>
            <person name="Degroeve S."/>
            <person name="Dejardin A."/>
            <person name="Depamphilis C."/>
            <person name="Detter J."/>
            <person name="Dirks B."/>
            <person name="Dubchak I."/>
            <person name="Duplessis S."/>
            <person name="Ehlting J."/>
            <person name="Ellis B."/>
            <person name="Gendler K."/>
            <person name="Goodstein D."/>
            <person name="Gribskov M."/>
            <person name="Grimwood J."/>
            <person name="Groover A."/>
            <person name="Gunter L."/>
            <person name="Hamberger B."/>
            <person name="Heinze B."/>
            <person name="Helariutta Y."/>
            <person name="Henrissat B."/>
            <person name="Holligan D."/>
            <person name="Holt R."/>
            <person name="Huang W."/>
            <person name="Islam-Faridi N."/>
            <person name="Jones S."/>
            <person name="Jones-Rhoades M."/>
            <person name="Jorgensen R."/>
            <person name="Joshi C."/>
            <person name="Kangasjarvi J."/>
            <person name="Karlsson J."/>
            <person name="Kelleher C."/>
            <person name="Kirkpatrick R."/>
            <person name="Kirst M."/>
            <person name="Kohler A."/>
            <person name="Kalluri U."/>
            <person name="Larimer F."/>
            <person name="Leebens-Mack J."/>
            <person name="Leple J.C."/>
            <person name="Locascio P."/>
            <person name="Lou Y."/>
            <person name="Lucas S."/>
            <person name="Martin F."/>
            <person name="Montanini B."/>
            <person name="Napoli C."/>
            <person name="Nelson D.R."/>
            <person name="Nelson C."/>
            <person name="Nieminen K."/>
            <person name="Nilsson O."/>
            <person name="Pereda V."/>
            <person name="Peter G."/>
            <person name="Philippe R."/>
            <person name="Pilate G."/>
            <person name="Poliakov A."/>
            <person name="Razumovskaya J."/>
            <person name="Richardson P."/>
            <person name="Rinaldi C."/>
            <person name="Ritland K."/>
            <person name="Rouze P."/>
            <person name="Ryaboy D."/>
            <person name="Schmutz J."/>
            <person name="Schrader J."/>
            <person name="Segerman B."/>
            <person name="Shin H."/>
            <person name="Siddiqui A."/>
            <person name="Sterky F."/>
            <person name="Terry A."/>
            <person name="Tsai C.J."/>
            <person name="Uberbacher E."/>
            <person name="Unneberg P."/>
            <person name="Vahala J."/>
            <person name="Wall K."/>
            <person name="Wessler S."/>
            <person name="Yang G."/>
            <person name="Yin T."/>
            <person name="Douglas C."/>
            <person name="Marra M."/>
            <person name="Sandberg G."/>
            <person name="Van de Peer Y."/>
            <person name="Rokhsar D."/>
        </authorList>
    </citation>
    <scope>NUCLEOTIDE SEQUENCE [LARGE SCALE GENOMIC DNA]</scope>
    <source>
        <strain evidence="3">cv. Nisqually</strain>
    </source>
</reference>
<proteinExistence type="predicted"/>
<sequence length="77" mass="8449">MAPEVPLFLHITQLLTLLLTAETATIKNSSPHHTYGVPHCNQPPRRKPAVPVIIANLFALKSSTIKIPKHTSIFSSL</sequence>
<keyword evidence="1" id="KW-0732">Signal</keyword>
<accession>A0A2K2A679</accession>
<dbReference type="InParanoid" id="A0A2K2A679"/>
<dbReference type="EMBL" id="CM009295">
    <property type="protein sequence ID" value="PNT33038.1"/>
    <property type="molecule type" value="Genomic_DNA"/>
</dbReference>
<dbReference type="Proteomes" id="UP000006729">
    <property type="component" value="Chromosome 6"/>
</dbReference>
<keyword evidence="3" id="KW-1185">Reference proteome</keyword>
<feature type="signal peptide" evidence="1">
    <location>
        <begin position="1"/>
        <end position="23"/>
    </location>
</feature>
<organism evidence="2 3">
    <name type="scientific">Populus trichocarpa</name>
    <name type="common">Western balsam poplar</name>
    <name type="synonym">Populus balsamifera subsp. trichocarpa</name>
    <dbReference type="NCBI Taxonomy" id="3694"/>
    <lineage>
        <taxon>Eukaryota</taxon>
        <taxon>Viridiplantae</taxon>
        <taxon>Streptophyta</taxon>
        <taxon>Embryophyta</taxon>
        <taxon>Tracheophyta</taxon>
        <taxon>Spermatophyta</taxon>
        <taxon>Magnoliopsida</taxon>
        <taxon>eudicotyledons</taxon>
        <taxon>Gunneridae</taxon>
        <taxon>Pentapetalae</taxon>
        <taxon>rosids</taxon>
        <taxon>fabids</taxon>
        <taxon>Malpighiales</taxon>
        <taxon>Salicaceae</taxon>
        <taxon>Saliceae</taxon>
        <taxon>Populus</taxon>
    </lineage>
</organism>
<protein>
    <recommendedName>
        <fullName evidence="4">Secreted protein</fullName>
    </recommendedName>
</protein>
<name>A0A2K2A679_POPTR</name>